<keyword evidence="1" id="KW-1133">Transmembrane helix</keyword>
<protein>
    <submittedName>
        <fullName evidence="2">Uncharacterized protein</fullName>
    </submittedName>
</protein>
<keyword evidence="1" id="KW-0472">Membrane</keyword>
<name>A0A0F9KUF0_9ZZZZ</name>
<sequence>MIWFILILMDMLSAFRDLIIFGKERTWIPLWDLPFNLDAMHFSGGLFTLLLGAIIGFTSNLRYRTRWIMFRTKWKWFNVASHICIYWFAFYWLRNIFYHILLRKPEFMEWIYLIPFGGLL</sequence>
<feature type="transmembrane region" description="Helical" evidence="1">
    <location>
        <begin position="75"/>
        <end position="93"/>
    </location>
</feature>
<dbReference type="AlphaFoldDB" id="A0A0F9KUF0"/>
<reference evidence="2" key="1">
    <citation type="journal article" date="2015" name="Nature">
        <title>Complex archaea that bridge the gap between prokaryotes and eukaryotes.</title>
        <authorList>
            <person name="Spang A."/>
            <person name="Saw J.H."/>
            <person name="Jorgensen S.L."/>
            <person name="Zaremba-Niedzwiedzka K."/>
            <person name="Martijn J."/>
            <person name="Lind A.E."/>
            <person name="van Eijk R."/>
            <person name="Schleper C."/>
            <person name="Guy L."/>
            <person name="Ettema T.J."/>
        </authorList>
    </citation>
    <scope>NUCLEOTIDE SEQUENCE</scope>
</reference>
<gene>
    <name evidence="2" type="ORF">LCGC14_1592000</name>
</gene>
<dbReference type="EMBL" id="LAZR01012654">
    <property type="protein sequence ID" value="KKM25733.1"/>
    <property type="molecule type" value="Genomic_DNA"/>
</dbReference>
<evidence type="ECO:0000313" key="2">
    <source>
        <dbReference type="EMBL" id="KKM25733.1"/>
    </source>
</evidence>
<feature type="transmembrane region" description="Helical" evidence="1">
    <location>
        <begin position="40"/>
        <end position="63"/>
    </location>
</feature>
<proteinExistence type="predicted"/>
<comment type="caution">
    <text evidence="2">The sequence shown here is derived from an EMBL/GenBank/DDBJ whole genome shotgun (WGS) entry which is preliminary data.</text>
</comment>
<accession>A0A0F9KUF0</accession>
<organism evidence="2">
    <name type="scientific">marine sediment metagenome</name>
    <dbReference type="NCBI Taxonomy" id="412755"/>
    <lineage>
        <taxon>unclassified sequences</taxon>
        <taxon>metagenomes</taxon>
        <taxon>ecological metagenomes</taxon>
    </lineage>
</organism>
<evidence type="ECO:0000256" key="1">
    <source>
        <dbReference type="SAM" id="Phobius"/>
    </source>
</evidence>
<keyword evidence="1" id="KW-0812">Transmembrane</keyword>